<dbReference type="OrthoDB" id="1647613at2"/>
<feature type="chain" id="PRO_5038743628" description="Lipoprotein" evidence="1">
    <location>
        <begin position="22"/>
        <end position="163"/>
    </location>
</feature>
<proteinExistence type="predicted"/>
<dbReference type="PROSITE" id="PS51257">
    <property type="entry name" value="PROKAR_LIPOPROTEIN"/>
    <property type="match status" value="1"/>
</dbReference>
<evidence type="ECO:0000313" key="5">
    <source>
        <dbReference type="Proteomes" id="UP000480929"/>
    </source>
</evidence>
<evidence type="ECO:0000313" key="4">
    <source>
        <dbReference type="Proteomes" id="UP000433575"/>
    </source>
</evidence>
<keyword evidence="1" id="KW-0732">Signal</keyword>
<accession>A0A6N7S6W1</accession>
<dbReference type="EMBL" id="WKPI01000013">
    <property type="protein sequence ID" value="MSC33197.1"/>
    <property type="molecule type" value="Genomic_DNA"/>
</dbReference>
<reference evidence="4 5" key="1">
    <citation type="journal article" date="2019" name="Nat. Med.">
        <title>A library of human gut bacterial isolates paired with longitudinal multiomics data enables mechanistic microbiome research.</title>
        <authorList>
            <person name="Poyet M."/>
            <person name="Groussin M."/>
            <person name="Gibbons S.M."/>
            <person name="Avila-Pacheco J."/>
            <person name="Jiang X."/>
            <person name="Kearney S.M."/>
            <person name="Perrotta A.R."/>
            <person name="Berdy B."/>
            <person name="Zhao S."/>
            <person name="Lieberman T.D."/>
            <person name="Swanson P.K."/>
            <person name="Smith M."/>
            <person name="Roesemann S."/>
            <person name="Alexander J.E."/>
            <person name="Rich S.A."/>
            <person name="Livny J."/>
            <person name="Vlamakis H."/>
            <person name="Clish C."/>
            <person name="Bullock K."/>
            <person name="Deik A."/>
            <person name="Scott J."/>
            <person name="Pierce K.A."/>
            <person name="Xavier R.J."/>
            <person name="Alm E.J."/>
        </authorList>
    </citation>
    <scope>NUCLEOTIDE SEQUENCE [LARGE SCALE GENOMIC DNA]</scope>
    <source>
        <strain evidence="2 4">BIOML-A4</strain>
        <strain evidence="3 5">BIOML-A5</strain>
    </source>
</reference>
<organism evidence="2 4">
    <name type="scientific">Holdemania massiliensis</name>
    <dbReference type="NCBI Taxonomy" id="1468449"/>
    <lineage>
        <taxon>Bacteria</taxon>
        <taxon>Bacillati</taxon>
        <taxon>Bacillota</taxon>
        <taxon>Erysipelotrichia</taxon>
        <taxon>Erysipelotrichales</taxon>
        <taxon>Erysipelotrichaceae</taxon>
        <taxon>Holdemania</taxon>
    </lineage>
</organism>
<dbReference type="EMBL" id="WKPJ01000012">
    <property type="protein sequence ID" value="MSA89519.1"/>
    <property type="molecule type" value="Genomic_DNA"/>
</dbReference>
<gene>
    <name evidence="3" type="ORF">GKD88_08685</name>
    <name evidence="2" type="ORF">GKE08_09280</name>
</gene>
<dbReference type="Proteomes" id="UP000433575">
    <property type="component" value="Unassembled WGS sequence"/>
</dbReference>
<evidence type="ECO:0008006" key="6">
    <source>
        <dbReference type="Google" id="ProtNLM"/>
    </source>
</evidence>
<evidence type="ECO:0000313" key="2">
    <source>
        <dbReference type="EMBL" id="MSA89519.1"/>
    </source>
</evidence>
<sequence>MRKAIVLAAVCLFLISCTAVKRSSLGAEISRSPQMQTITEDELESLMDTEENYFILYCGAKDITCQVIIQDTQKLKLHQASAYYFLDTETLMNASAKQEQAALDFIAFMEWYSITKFPSVHYKQGAKIIKTHRIEDRDSSKVLTEAEEQARISGFRLWMNSVE</sequence>
<dbReference type="Gene3D" id="3.40.30.10">
    <property type="entry name" value="Glutaredoxin"/>
    <property type="match status" value="1"/>
</dbReference>
<keyword evidence="5" id="KW-1185">Reference proteome</keyword>
<protein>
    <recommendedName>
        <fullName evidence="6">Lipoprotein</fullName>
    </recommendedName>
</protein>
<dbReference type="AlphaFoldDB" id="A0A6N7S6W1"/>
<feature type="signal peptide" evidence="1">
    <location>
        <begin position="1"/>
        <end position="21"/>
    </location>
</feature>
<dbReference type="RefSeq" id="WP_154238784.1">
    <property type="nucleotide sequence ID" value="NZ_CALJPI010000039.1"/>
</dbReference>
<evidence type="ECO:0000313" key="3">
    <source>
        <dbReference type="EMBL" id="MSC33197.1"/>
    </source>
</evidence>
<comment type="caution">
    <text evidence="2">The sequence shown here is derived from an EMBL/GenBank/DDBJ whole genome shotgun (WGS) entry which is preliminary data.</text>
</comment>
<evidence type="ECO:0000256" key="1">
    <source>
        <dbReference type="SAM" id="SignalP"/>
    </source>
</evidence>
<name>A0A6N7S6W1_9FIRM</name>
<dbReference type="Proteomes" id="UP000480929">
    <property type="component" value="Unassembled WGS sequence"/>
</dbReference>